<accession>A0ABP0X4T4</accession>
<name>A0ABP0X4T4_9BRYO</name>
<sequence length="186" mass="20633">MGLKTDSSPIDTRLSKMDATIENIASLTTVSKLAVNQLIEREATTTVTTKATSAKEPKWTTMMAKNVRQMVSRAVETLADAPKQEERKFNLCLTSFEAKEGETKTELVQRLNTELLQGHMRLRVKVVATKRQQPVTLQASTSMASTCPRAVLLKFATNEDRQVALRGRKGLAWTRLGLDEGLTPTQ</sequence>
<dbReference type="EMBL" id="OZ020099">
    <property type="protein sequence ID" value="CAK9272607.1"/>
    <property type="molecule type" value="Genomic_DNA"/>
</dbReference>
<reference evidence="1" key="1">
    <citation type="submission" date="2024-02" db="EMBL/GenBank/DDBJ databases">
        <authorList>
            <consortium name="ELIXIR-Norway"/>
            <consortium name="Elixir Norway"/>
        </authorList>
    </citation>
    <scope>NUCLEOTIDE SEQUENCE</scope>
</reference>
<proteinExistence type="predicted"/>
<keyword evidence="2" id="KW-1185">Reference proteome</keyword>
<evidence type="ECO:0000313" key="2">
    <source>
        <dbReference type="Proteomes" id="UP001497444"/>
    </source>
</evidence>
<gene>
    <name evidence="1" type="ORF">CSSPJE1EN1_LOCUS18085</name>
</gene>
<protein>
    <submittedName>
        <fullName evidence="1">Uncharacterized protein</fullName>
    </submittedName>
</protein>
<organism evidence="1 2">
    <name type="scientific">Sphagnum jensenii</name>
    <dbReference type="NCBI Taxonomy" id="128206"/>
    <lineage>
        <taxon>Eukaryota</taxon>
        <taxon>Viridiplantae</taxon>
        <taxon>Streptophyta</taxon>
        <taxon>Embryophyta</taxon>
        <taxon>Bryophyta</taxon>
        <taxon>Sphagnophytina</taxon>
        <taxon>Sphagnopsida</taxon>
        <taxon>Sphagnales</taxon>
        <taxon>Sphagnaceae</taxon>
        <taxon>Sphagnum</taxon>
    </lineage>
</organism>
<dbReference type="Proteomes" id="UP001497444">
    <property type="component" value="Chromosome 4"/>
</dbReference>
<evidence type="ECO:0000313" key="1">
    <source>
        <dbReference type="EMBL" id="CAK9272607.1"/>
    </source>
</evidence>